<keyword evidence="2" id="KW-0812">Transmembrane</keyword>
<dbReference type="AlphaFoldDB" id="A0A542EDP8"/>
<evidence type="ECO:0000313" key="4">
    <source>
        <dbReference type="Proteomes" id="UP000320806"/>
    </source>
</evidence>
<comment type="caution">
    <text evidence="3">The sequence shown here is derived from an EMBL/GenBank/DDBJ whole genome shotgun (WGS) entry which is preliminary data.</text>
</comment>
<protein>
    <submittedName>
        <fullName evidence="3">Uncharacterized protein</fullName>
    </submittedName>
</protein>
<sequence length="214" mass="21686">MSNYAGEPKRRGLALTIVGAVMMLVLAPAAFVVGTVFGVKGAVDLVQSAPMVTSGGSVPMSAGQTRDIYAYVGASSSDSGIETDSTLGDSVPACKVTSPSGADVPVSSATGNTSWTRDGGRYGSAGSFTAQEAGDHAVDCGSASAIVPDGDQASEAATKAAWGIGGGLIGATIIGILGLIMLIIGIVKLVNSGKERSQFRMQQQMGQWNNQPRW</sequence>
<dbReference type="RefSeq" id="WP_141927562.1">
    <property type="nucleotide sequence ID" value="NZ_BAABCI010000015.1"/>
</dbReference>
<gene>
    <name evidence="3" type="ORF">FB459_0871</name>
</gene>
<organism evidence="3 4">
    <name type="scientific">Yimella lutea</name>
    <dbReference type="NCBI Taxonomy" id="587872"/>
    <lineage>
        <taxon>Bacteria</taxon>
        <taxon>Bacillati</taxon>
        <taxon>Actinomycetota</taxon>
        <taxon>Actinomycetes</taxon>
        <taxon>Micrococcales</taxon>
        <taxon>Dermacoccaceae</taxon>
        <taxon>Yimella</taxon>
    </lineage>
</organism>
<feature type="transmembrane region" description="Helical" evidence="2">
    <location>
        <begin position="168"/>
        <end position="190"/>
    </location>
</feature>
<feature type="compositionally biased region" description="Polar residues" evidence="1">
    <location>
        <begin position="107"/>
        <end position="116"/>
    </location>
</feature>
<dbReference type="Proteomes" id="UP000320806">
    <property type="component" value="Unassembled WGS sequence"/>
</dbReference>
<feature type="transmembrane region" description="Helical" evidence="2">
    <location>
        <begin position="12"/>
        <end position="37"/>
    </location>
</feature>
<feature type="region of interest" description="Disordered" evidence="1">
    <location>
        <begin position="98"/>
        <end position="118"/>
    </location>
</feature>
<evidence type="ECO:0000256" key="2">
    <source>
        <dbReference type="SAM" id="Phobius"/>
    </source>
</evidence>
<name>A0A542EDP8_9MICO</name>
<keyword evidence="2" id="KW-1133">Transmembrane helix</keyword>
<proteinExistence type="predicted"/>
<accession>A0A542EDP8</accession>
<dbReference type="EMBL" id="VFMO01000001">
    <property type="protein sequence ID" value="TQJ13453.1"/>
    <property type="molecule type" value="Genomic_DNA"/>
</dbReference>
<evidence type="ECO:0000313" key="3">
    <source>
        <dbReference type="EMBL" id="TQJ13453.1"/>
    </source>
</evidence>
<evidence type="ECO:0000256" key="1">
    <source>
        <dbReference type="SAM" id="MobiDB-lite"/>
    </source>
</evidence>
<keyword evidence="4" id="KW-1185">Reference proteome</keyword>
<keyword evidence="2" id="KW-0472">Membrane</keyword>
<dbReference type="OrthoDB" id="5150100at2"/>
<reference evidence="3 4" key="1">
    <citation type="submission" date="2019-06" db="EMBL/GenBank/DDBJ databases">
        <title>Sequencing the genomes of 1000 actinobacteria strains.</title>
        <authorList>
            <person name="Klenk H.-P."/>
        </authorList>
    </citation>
    <scope>NUCLEOTIDE SEQUENCE [LARGE SCALE GENOMIC DNA]</scope>
    <source>
        <strain evidence="3 4">DSM 19828</strain>
    </source>
</reference>